<evidence type="ECO:0000256" key="1">
    <source>
        <dbReference type="SAM" id="MobiDB-lite"/>
    </source>
</evidence>
<dbReference type="InterPro" id="IPR052301">
    <property type="entry name" value="SCF_F-box/WD-repeat"/>
</dbReference>
<dbReference type="PROSITE" id="PS50181">
    <property type="entry name" value="FBOX"/>
    <property type="match status" value="1"/>
</dbReference>
<feature type="region of interest" description="Disordered" evidence="1">
    <location>
        <begin position="635"/>
        <end position="663"/>
    </location>
</feature>
<dbReference type="PANTHER" id="PTHR14381:SF1">
    <property type="entry name" value="F-BOX_WD REPEAT-CONTAINING PROTEIN 4"/>
    <property type="match status" value="1"/>
</dbReference>
<dbReference type="RefSeq" id="XP_003868069.1">
    <property type="nucleotide sequence ID" value="XM_003868021.1"/>
</dbReference>
<dbReference type="InterPro" id="IPR036047">
    <property type="entry name" value="F-box-like_dom_sf"/>
</dbReference>
<name>H8X0C2_CANO9</name>
<sequence length="678" mass="76097">MSHSEVISDTLGNTTNIYEPITNHQQQIFINDLPDEVLIHTFSQLEPSSLNSLRLVCKKWNHVINDRETWTRSFRKRFGILLSASSFPSVTHGSNWMNEYFARLQIIRNWKRGISTHQTYQMVNSELRICGLTLCDFKMNKLAVFDKVSGNISFGNLDSGKNQSFIPGMMNMDILSYDMNFNYLVMGKKSGGIVVKNLIISTSFSQRGSVTNFEIGDDERSPITSVIINTHVDKNGAAVDVISGSLDGNLLCWNLHGRLKNKLVLDGDILNIKSDFSKYIIVNTTTSIYVLKFENLEVLGHANLDIPVCDEEVIHVEQLLYLKNSLEVDFGGENIIISRGKSIRVYDFHCTGIRRLDFEAESVVLTQLQTVGKSILHNVNPNVVGGDGLLCGNLLSDGSIIVWNVREISTHKIEPQLRLFPELNHKKISGRIHNAVLNGQLLGVTTFALNASVVAVAGYNGLTCVYDVFTGKFLREVSIKFPKRFDHMQHFPKMVELVKLNSDQQDTNGVIVCGDVIQYFEFGNMNSKKIGASSNKKAKQVNIGSHGKHESKKKIKDGMDEYHRQLHVQNKTEQLFDRYNGTEYDDEEEEMRIALAMSENMYSNSSSQTDVEVRVNGGSADADLKLALELSKLDNAGGAESENESKNESQVEAKNKVEEDDEVDEALKRALELSLIEH</sequence>
<reference evidence="3 4" key="1">
    <citation type="journal article" date="2012" name="PLoS ONE">
        <title>Sequence and analysis of the genome of the pathogenic yeast Candida orthopsilosis.</title>
        <authorList>
            <person name="Riccombeni A."/>
            <person name="Vidanes G."/>
            <person name="Proux-Wera E."/>
            <person name="Wolfe K.H."/>
            <person name="Butler G."/>
        </authorList>
    </citation>
    <scope>NUCLEOTIDE SEQUENCE [LARGE SCALE GENOMIC DNA]</scope>
    <source>
        <strain evidence="3 4">Co 90-125</strain>
    </source>
</reference>
<dbReference type="SUPFAM" id="SSF50978">
    <property type="entry name" value="WD40 repeat-like"/>
    <property type="match status" value="1"/>
</dbReference>
<dbReference type="InterPro" id="IPR003903">
    <property type="entry name" value="UIM_dom"/>
</dbReference>
<dbReference type="Gene3D" id="1.20.1280.50">
    <property type="match status" value="1"/>
</dbReference>
<dbReference type="EMBL" id="HE681720">
    <property type="protein sequence ID" value="CCG22634.1"/>
    <property type="molecule type" value="Genomic_DNA"/>
</dbReference>
<dbReference type="InterPro" id="IPR015943">
    <property type="entry name" value="WD40/YVTN_repeat-like_dom_sf"/>
</dbReference>
<dbReference type="OrthoDB" id="2095648at2759"/>
<evidence type="ECO:0000313" key="3">
    <source>
        <dbReference type="EMBL" id="CCG22634.1"/>
    </source>
</evidence>
<organism evidence="3 4">
    <name type="scientific">Candida orthopsilosis (strain 90-125)</name>
    <name type="common">Yeast</name>
    <dbReference type="NCBI Taxonomy" id="1136231"/>
    <lineage>
        <taxon>Eukaryota</taxon>
        <taxon>Fungi</taxon>
        <taxon>Dikarya</taxon>
        <taxon>Ascomycota</taxon>
        <taxon>Saccharomycotina</taxon>
        <taxon>Pichiomycetes</taxon>
        <taxon>Debaryomycetaceae</taxon>
        <taxon>Candida/Lodderomyces clade</taxon>
        <taxon>Candida</taxon>
    </lineage>
</organism>
<accession>H8X0C2</accession>
<dbReference type="PANTHER" id="PTHR14381">
    <property type="entry name" value="DACTYLIN"/>
    <property type="match status" value="1"/>
</dbReference>
<dbReference type="KEGG" id="cot:CORT_0B09300"/>
<feature type="region of interest" description="Disordered" evidence="1">
    <location>
        <begin position="531"/>
        <end position="554"/>
    </location>
</feature>
<dbReference type="Proteomes" id="UP000005018">
    <property type="component" value="Chromosome 2"/>
</dbReference>
<dbReference type="SMART" id="SM00726">
    <property type="entry name" value="UIM"/>
    <property type="match status" value="3"/>
</dbReference>
<dbReference type="Pfam" id="PF02809">
    <property type="entry name" value="UIM"/>
    <property type="match status" value="3"/>
</dbReference>
<proteinExistence type="predicted"/>
<dbReference type="SUPFAM" id="SSF81383">
    <property type="entry name" value="F-box domain"/>
    <property type="match status" value="1"/>
</dbReference>
<dbReference type="InterPro" id="IPR001810">
    <property type="entry name" value="F-box_dom"/>
</dbReference>
<dbReference type="Pfam" id="PF12937">
    <property type="entry name" value="F-box-like"/>
    <property type="match status" value="1"/>
</dbReference>
<dbReference type="eggNOG" id="KOG0274">
    <property type="taxonomic scope" value="Eukaryota"/>
</dbReference>
<dbReference type="Gene3D" id="2.130.10.10">
    <property type="entry name" value="YVTN repeat-like/Quinoprotein amine dehydrogenase"/>
    <property type="match status" value="1"/>
</dbReference>
<dbReference type="GO" id="GO:0019005">
    <property type="term" value="C:SCF ubiquitin ligase complex"/>
    <property type="evidence" value="ECO:0007669"/>
    <property type="project" value="TreeGrafter"/>
</dbReference>
<dbReference type="InterPro" id="IPR036322">
    <property type="entry name" value="WD40_repeat_dom_sf"/>
</dbReference>
<protein>
    <recommendedName>
        <fullName evidence="2">F-box domain-containing protein</fullName>
    </recommendedName>
</protein>
<feature type="compositionally biased region" description="Basic and acidic residues" evidence="1">
    <location>
        <begin position="643"/>
        <end position="657"/>
    </location>
</feature>
<dbReference type="SMART" id="SM00256">
    <property type="entry name" value="FBOX"/>
    <property type="match status" value="1"/>
</dbReference>
<dbReference type="GO" id="GO:0031146">
    <property type="term" value="P:SCF-dependent proteasomal ubiquitin-dependent protein catabolic process"/>
    <property type="evidence" value="ECO:0007669"/>
    <property type="project" value="TreeGrafter"/>
</dbReference>
<dbReference type="HOGENOM" id="CLU_408316_0_0_1"/>
<evidence type="ECO:0000259" key="2">
    <source>
        <dbReference type="PROSITE" id="PS50181"/>
    </source>
</evidence>
<dbReference type="GeneID" id="14539014"/>
<dbReference type="CDD" id="cd09917">
    <property type="entry name" value="F-box_SF"/>
    <property type="match status" value="1"/>
</dbReference>
<gene>
    <name evidence="3" type="ORF">CORT_0B09300</name>
</gene>
<keyword evidence="4" id="KW-1185">Reference proteome</keyword>
<dbReference type="AlphaFoldDB" id="H8X0C2"/>
<feature type="domain" description="F-box" evidence="2">
    <location>
        <begin position="27"/>
        <end position="73"/>
    </location>
</feature>
<evidence type="ECO:0000313" key="4">
    <source>
        <dbReference type="Proteomes" id="UP000005018"/>
    </source>
</evidence>